<evidence type="ECO:0000313" key="3">
    <source>
        <dbReference type="Proteomes" id="UP000784880"/>
    </source>
</evidence>
<dbReference type="EMBL" id="JAHQCS010000131">
    <property type="protein sequence ID" value="MBU9713280.1"/>
    <property type="molecule type" value="Genomic_DNA"/>
</dbReference>
<comment type="caution">
    <text evidence="2">The sequence shown here is derived from an EMBL/GenBank/DDBJ whole genome shotgun (WGS) entry which is preliminary data.</text>
</comment>
<accession>A0ABS6JIR5</accession>
<keyword evidence="1" id="KW-0812">Transmembrane</keyword>
<keyword evidence="1" id="KW-0472">Membrane</keyword>
<reference evidence="2 3" key="1">
    <citation type="submission" date="2021-06" db="EMBL/GenBank/DDBJ databases">
        <title>Bacillus sp. RD4P76, an endophyte from a halophyte.</title>
        <authorList>
            <person name="Sun J.-Q."/>
        </authorList>
    </citation>
    <scope>NUCLEOTIDE SEQUENCE [LARGE SCALE GENOMIC DNA]</scope>
    <source>
        <strain evidence="2 3">CGMCC 1.15917</strain>
    </source>
</reference>
<name>A0ABS6JIR5_9BACI</name>
<evidence type="ECO:0000256" key="1">
    <source>
        <dbReference type="SAM" id="Phobius"/>
    </source>
</evidence>
<organism evidence="2 3">
    <name type="scientific">Evansella tamaricis</name>
    <dbReference type="NCBI Taxonomy" id="2069301"/>
    <lineage>
        <taxon>Bacteria</taxon>
        <taxon>Bacillati</taxon>
        <taxon>Bacillota</taxon>
        <taxon>Bacilli</taxon>
        <taxon>Bacillales</taxon>
        <taxon>Bacillaceae</taxon>
        <taxon>Evansella</taxon>
    </lineage>
</organism>
<feature type="transmembrane region" description="Helical" evidence="1">
    <location>
        <begin position="5"/>
        <end position="24"/>
    </location>
</feature>
<keyword evidence="3" id="KW-1185">Reference proteome</keyword>
<keyword evidence="1" id="KW-1133">Transmembrane helix</keyword>
<sequence length="61" mass="7082">MTFILIINAIGILISFFLVVLSLLNIFPKLVAIPLLFLFIVLSVHLINDRHRFRGFKSTRR</sequence>
<dbReference type="RefSeq" id="WP_217067438.1">
    <property type="nucleotide sequence ID" value="NZ_JAHQCS010000131.1"/>
</dbReference>
<dbReference type="Proteomes" id="UP000784880">
    <property type="component" value="Unassembled WGS sequence"/>
</dbReference>
<feature type="transmembrane region" description="Helical" evidence="1">
    <location>
        <begin position="30"/>
        <end position="47"/>
    </location>
</feature>
<proteinExistence type="predicted"/>
<gene>
    <name evidence="2" type="ORF">KS419_16230</name>
</gene>
<protein>
    <submittedName>
        <fullName evidence="2">Uncharacterized protein</fullName>
    </submittedName>
</protein>
<evidence type="ECO:0000313" key="2">
    <source>
        <dbReference type="EMBL" id="MBU9713280.1"/>
    </source>
</evidence>